<feature type="repeat" description="TPR" evidence="8">
    <location>
        <begin position="434"/>
        <end position="467"/>
    </location>
</feature>
<dbReference type="Gene3D" id="3.90.176.10">
    <property type="entry name" value="Toxin ADP-ribosyltransferase, Chain A, domain 1"/>
    <property type="match status" value="1"/>
</dbReference>
<dbReference type="EMBL" id="CAJOBA010050608">
    <property type="protein sequence ID" value="CAF4236128.1"/>
    <property type="molecule type" value="Genomic_DNA"/>
</dbReference>
<comment type="caution">
    <text evidence="10">The sequence shown here is derived from an EMBL/GenBank/DDBJ whole genome shotgun (WGS) entry which is preliminary data.</text>
</comment>
<dbReference type="OrthoDB" id="7103806at2759"/>
<evidence type="ECO:0000313" key="10">
    <source>
        <dbReference type="EMBL" id="CAF1316569.1"/>
    </source>
</evidence>
<keyword evidence="2 9" id="KW-0328">Glycosyltransferase</keyword>
<keyword evidence="6 8" id="KW-0802">TPR repeat</keyword>
<evidence type="ECO:0000313" key="12">
    <source>
        <dbReference type="EMBL" id="CAF4158790.1"/>
    </source>
</evidence>
<gene>
    <name evidence="10" type="ORF">GPM918_LOCUS29262</name>
    <name evidence="11" type="ORF">OVA965_LOCUS34387</name>
    <name evidence="12" type="ORF">SRO942_LOCUS29827</name>
    <name evidence="13" type="ORF">TMI583_LOCUS35305</name>
</gene>
<keyword evidence="9" id="KW-0520">NAD</keyword>
<dbReference type="PROSITE" id="PS50005">
    <property type="entry name" value="TPR"/>
    <property type="match status" value="2"/>
</dbReference>
<dbReference type="EMBL" id="CAJNOK010028807">
    <property type="protein sequence ID" value="CAF1439658.1"/>
    <property type="molecule type" value="Genomic_DNA"/>
</dbReference>
<sequence length="622" mass="72585">MSGVPKNDKLILIWLDANIDPNLERDLHQAVPVLKIFQDPNQCFDHITSLENDEKILLVVSGSHGQNTVPLIYQLPQLISIYVYCINKQAHEQWAKDYEKVCGVFTDKQELLAKLNKDIYKYTRSHEQMISTLWTTSENSTRSLTDEKVIFMWFQILTEILLRTPQLSTAQDEMLNVCRQNYVDNQEEQLNIKKFQQSFTPEKAVWWYTRNTFLYILLNKAFRTQNKDDIFSFRYFIVHLHNQLTQLNREYILSLTNKSALICYRGQKMSSTELERLKKNINDPISMNSFLSTTTKYDVAKEFALRGITPNMEPVLFCMHIDLTVPISTPFANISSFSAYKTEEEILFSMGALFRLDSVKQEDNLWCIHLTMSKSKLDPQLKLLFDYTKQEIGSTRTTFSTYGKFLAFMSEFDSSIRYFNQLLAQLPDDHCDLPTIYNDLAYAYRESHQYDKALEWYNKAIQRREQQKAFMPTDDHNLDLAQSYSDVGWLHMNLGNHAQALDCHNKALAIRLKILGQNHPDIAMSYNCLGCVQTYMADYDKAYTNLMLALNIRKETMPDKHPFVAMSYSSLGSYYIVHNKKREALENFQRALEIYQFSVPPSHHILKSAQKAVDRLTDKMKT</sequence>
<keyword evidence="4" id="KW-0548">Nucleotidyltransferase</keyword>
<evidence type="ECO:0000313" key="14">
    <source>
        <dbReference type="Proteomes" id="UP000663829"/>
    </source>
</evidence>
<protein>
    <recommendedName>
        <fullName evidence="9">NAD(P)(+)--arginine ADP-ribosyltransferase</fullName>
        <ecNumber evidence="9">2.4.2.31</ecNumber>
    </recommendedName>
    <alternativeName>
        <fullName evidence="9">Mono(ADP-ribosyl)transferase</fullName>
    </alternativeName>
</protein>
<keyword evidence="9" id="KW-0521">NADP</keyword>
<dbReference type="GO" id="GO:0106274">
    <property type="term" value="F:NAD+-protein-arginine ADP-ribosyltransferase activity"/>
    <property type="evidence" value="ECO:0007669"/>
    <property type="project" value="UniProtKB-EC"/>
</dbReference>
<proteinExistence type="inferred from homology"/>
<dbReference type="GO" id="GO:0016779">
    <property type="term" value="F:nucleotidyltransferase activity"/>
    <property type="evidence" value="ECO:0007669"/>
    <property type="project" value="UniProtKB-KW"/>
</dbReference>
<dbReference type="PROSITE" id="PS51996">
    <property type="entry name" value="TR_MART"/>
    <property type="match status" value="1"/>
</dbReference>
<evidence type="ECO:0000256" key="8">
    <source>
        <dbReference type="PROSITE-ProRule" id="PRU00339"/>
    </source>
</evidence>
<keyword evidence="5" id="KW-0677">Repeat</keyword>
<evidence type="ECO:0000256" key="7">
    <source>
        <dbReference type="ARBA" id="ARBA00047597"/>
    </source>
</evidence>
<dbReference type="Pfam" id="PF13424">
    <property type="entry name" value="TPR_12"/>
    <property type="match status" value="2"/>
</dbReference>
<dbReference type="EC" id="2.4.2.31" evidence="9"/>
<dbReference type="SUPFAM" id="SSF56399">
    <property type="entry name" value="ADP-ribosylation"/>
    <property type="match status" value="1"/>
</dbReference>
<evidence type="ECO:0000256" key="6">
    <source>
        <dbReference type="ARBA" id="ARBA00022803"/>
    </source>
</evidence>
<evidence type="ECO:0000256" key="3">
    <source>
        <dbReference type="ARBA" id="ARBA00022679"/>
    </source>
</evidence>
<dbReference type="InterPro" id="IPR011990">
    <property type="entry name" value="TPR-like_helical_dom_sf"/>
</dbReference>
<evidence type="ECO:0000256" key="9">
    <source>
        <dbReference type="RuleBase" id="RU361228"/>
    </source>
</evidence>
<dbReference type="Pfam" id="PF13374">
    <property type="entry name" value="TPR_10"/>
    <property type="match status" value="1"/>
</dbReference>
<dbReference type="Proteomes" id="UP000663829">
    <property type="component" value="Unassembled WGS sequence"/>
</dbReference>
<dbReference type="Gene3D" id="1.25.40.10">
    <property type="entry name" value="Tetratricopeptide repeat domain"/>
    <property type="match status" value="1"/>
</dbReference>
<name>A0A815ELY9_9BILA</name>
<evidence type="ECO:0000256" key="1">
    <source>
        <dbReference type="ARBA" id="ARBA00009558"/>
    </source>
</evidence>
<dbReference type="Proteomes" id="UP000681722">
    <property type="component" value="Unassembled WGS sequence"/>
</dbReference>
<keyword evidence="3 9" id="KW-0808">Transferase</keyword>
<evidence type="ECO:0000256" key="2">
    <source>
        <dbReference type="ARBA" id="ARBA00022676"/>
    </source>
</evidence>
<dbReference type="SUPFAM" id="SSF48452">
    <property type="entry name" value="TPR-like"/>
    <property type="match status" value="2"/>
</dbReference>
<accession>A0A815ELY9</accession>
<dbReference type="Pfam" id="PF01129">
    <property type="entry name" value="ART"/>
    <property type="match status" value="1"/>
</dbReference>
<dbReference type="Proteomes" id="UP000682733">
    <property type="component" value="Unassembled WGS sequence"/>
</dbReference>
<dbReference type="SMART" id="SM00028">
    <property type="entry name" value="TPR"/>
    <property type="match status" value="5"/>
</dbReference>
<dbReference type="EMBL" id="CAJOBC010045420">
    <property type="protein sequence ID" value="CAF4158790.1"/>
    <property type="molecule type" value="Genomic_DNA"/>
</dbReference>
<evidence type="ECO:0000256" key="5">
    <source>
        <dbReference type="ARBA" id="ARBA00022737"/>
    </source>
</evidence>
<comment type="catalytic activity">
    <reaction evidence="7 9">
        <text>L-arginyl-[protein] + NAD(+) = N(omega)-(ADP-D-ribosyl)-L-arginyl-[protein] + nicotinamide + H(+)</text>
        <dbReference type="Rhea" id="RHEA:19149"/>
        <dbReference type="Rhea" id="RHEA-COMP:10532"/>
        <dbReference type="Rhea" id="RHEA-COMP:15087"/>
        <dbReference type="ChEBI" id="CHEBI:15378"/>
        <dbReference type="ChEBI" id="CHEBI:17154"/>
        <dbReference type="ChEBI" id="CHEBI:29965"/>
        <dbReference type="ChEBI" id="CHEBI:57540"/>
        <dbReference type="ChEBI" id="CHEBI:142554"/>
        <dbReference type="EC" id="2.4.2.31"/>
    </reaction>
</comment>
<keyword evidence="14" id="KW-1185">Reference proteome</keyword>
<evidence type="ECO:0000256" key="4">
    <source>
        <dbReference type="ARBA" id="ARBA00022695"/>
    </source>
</evidence>
<dbReference type="InterPro" id="IPR000768">
    <property type="entry name" value="ART"/>
</dbReference>
<evidence type="ECO:0000313" key="11">
    <source>
        <dbReference type="EMBL" id="CAF1439658.1"/>
    </source>
</evidence>
<evidence type="ECO:0000313" key="13">
    <source>
        <dbReference type="EMBL" id="CAF4236128.1"/>
    </source>
</evidence>
<feature type="repeat" description="TPR" evidence="8">
    <location>
        <begin position="565"/>
        <end position="598"/>
    </location>
</feature>
<organism evidence="10 14">
    <name type="scientific">Didymodactylos carnosus</name>
    <dbReference type="NCBI Taxonomy" id="1234261"/>
    <lineage>
        <taxon>Eukaryota</taxon>
        <taxon>Metazoa</taxon>
        <taxon>Spiralia</taxon>
        <taxon>Gnathifera</taxon>
        <taxon>Rotifera</taxon>
        <taxon>Eurotatoria</taxon>
        <taxon>Bdelloidea</taxon>
        <taxon>Philodinida</taxon>
        <taxon>Philodinidae</taxon>
        <taxon>Didymodactylos</taxon>
    </lineage>
</organism>
<comment type="similarity">
    <text evidence="1 9">Belongs to the Arg-specific ADP-ribosyltransferase family.</text>
</comment>
<dbReference type="EMBL" id="CAJNOQ010013201">
    <property type="protein sequence ID" value="CAF1316569.1"/>
    <property type="molecule type" value="Genomic_DNA"/>
</dbReference>
<dbReference type="AlphaFoldDB" id="A0A815ELY9"/>
<dbReference type="InterPro" id="IPR019734">
    <property type="entry name" value="TPR_rpt"/>
</dbReference>
<dbReference type="Proteomes" id="UP000677228">
    <property type="component" value="Unassembled WGS sequence"/>
</dbReference>
<reference evidence="10" key="1">
    <citation type="submission" date="2021-02" db="EMBL/GenBank/DDBJ databases">
        <authorList>
            <person name="Nowell W R."/>
        </authorList>
    </citation>
    <scope>NUCLEOTIDE SEQUENCE</scope>
</reference>
<dbReference type="PANTHER" id="PTHR45641:SF1">
    <property type="entry name" value="AAA+ ATPASE DOMAIN-CONTAINING PROTEIN"/>
    <property type="match status" value="1"/>
</dbReference>
<dbReference type="PANTHER" id="PTHR45641">
    <property type="entry name" value="TETRATRICOPEPTIDE REPEAT PROTEIN (AFU_ORTHOLOGUE AFUA_6G03870)"/>
    <property type="match status" value="1"/>
</dbReference>